<dbReference type="EMBL" id="MEXB01000009">
    <property type="protein sequence ID" value="OGC88362.1"/>
    <property type="molecule type" value="Genomic_DNA"/>
</dbReference>
<accession>A0A1F4Y336</accession>
<dbReference type="STRING" id="1797247.A2419_00715"/>
<name>A0A1F4Y336_9BACT</name>
<dbReference type="Proteomes" id="UP000176568">
    <property type="component" value="Unassembled WGS sequence"/>
</dbReference>
<evidence type="ECO:0000256" key="1">
    <source>
        <dbReference type="SAM" id="Phobius"/>
    </source>
</evidence>
<feature type="domain" description="DUF218" evidence="2">
    <location>
        <begin position="69"/>
        <end position="187"/>
    </location>
</feature>
<dbReference type="PANTHER" id="PTHR30336:SF6">
    <property type="entry name" value="INTEGRAL MEMBRANE PROTEIN"/>
    <property type="match status" value="1"/>
</dbReference>
<keyword evidence="1" id="KW-0472">Membrane</keyword>
<dbReference type="InterPro" id="IPR003848">
    <property type="entry name" value="DUF218"/>
</dbReference>
<proteinExistence type="predicted"/>
<protein>
    <recommendedName>
        <fullName evidence="2">DUF218 domain-containing protein</fullName>
    </recommendedName>
</protein>
<evidence type="ECO:0000259" key="2">
    <source>
        <dbReference type="Pfam" id="PF02698"/>
    </source>
</evidence>
<keyword evidence="1" id="KW-1133">Transmembrane helix</keyword>
<feature type="transmembrane region" description="Helical" evidence="1">
    <location>
        <begin position="12"/>
        <end position="31"/>
    </location>
</feature>
<dbReference type="AlphaFoldDB" id="A0A1F4Y336"/>
<dbReference type="InterPro" id="IPR051599">
    <property type="entry name" value="Cell_Envelope_Assoc"/>
</dbReference>
<dbReference type="GO" id="GO:0005886">
    <property type="term" value="C:plasma membrane"/>
    <property type="evidence" value="ECO:0007669"/>
    <property type="project" value="TreeGrafter"/>
</dbReference>
<feature type="transmembrane region" description="Helical" evidence="1">
    <location>
        <begin position="37"/>
        <end position="58"/>
    </location>
</feature>
<organism evidence="3 4">
    <name type="scientific">Candidatus Adlerbacteria bacterium RIFOXYC1_FULL_48_26</name>
    <dbReference type="NCBI Taxonomy" id="1797247"/>
    <lineage>
        <taxon>Bacteria</taxon>
        <taxon>Candidatus Adleribacteriota</taxon>
    </lineage>
</organism>
<dbReference type="CDD" id="cd06259">
    <property type="entry name" value="YdcF-like"/>
    <property type="match status" value="1"/>
</dbReference>
<evidence type="ECO:0000313" key="3">
    <source>
        <dbReference type="EMBL" id="OGC88362.1"/>
    </source>
</evidence>
<keyword evidence="1" id="KW-0812">Transmembrane</keyword>
<sequence length="251" mass="27887">MKLSRGSPEPIEKFYAGFIIIIVIKGIFRWVLFAPFLFVFTCVLVVAYVDISTVRFIYGRQEAPPKAPVALVLGASVMSNGTLSAVMKERADRAATLYQSGVVSKILVTGDNSTLQYDEVYPVGKYLLALGVPQADIFLDYAGFDTYSSMYRARDVFGVSHMLIVTQQYHLPRAIFIARTLGVDAYGVDASQEGERYFYNSLREIPASLKAAFDIASGRKPKYLGEQFPVSGSSTTTWLGGETQMIYFKQR</sequence>
<evidence type="ECO:0000313" key="4">
    <source>
        <dbReference type="Proteomes" id="UP000176568"/>
    </source>
</evidence>
<comment type="caution">
    <text evidence="3">The sequence shown here is derived from an EMBL/GenBank/DDBJ whole genome shotgun (WGS) entry which is preliminary data.</text>
</comment>
<dbReference type="Pfam" id="PF02698">
    <property type="entry name" value="DUF218"/>
    <property type="match status" value="1"/>
</dbReference>
<gene>
    <name evidence="3" type="ORF">A2419_00715</name>
</gene>
<reference evidence="3 4" key="1">
    <citation type="journal article" date="2016" name="Nat. Commun.">
        <title>Thousands of microbial genomes shed light on interconnected biogeochemical processes in an aquifer system.</title>
        <authorList>
            <person name="Anantharaman K."/>
            <person name="Brown C.T."/>
            <person name="Hug L.A."/>
            <person name="Sharon I."/>
            <person name="Castelle C.J."/>
            <person name="Probst A.J."/>
            <person name="Thomas B.C."/>
            <person name="Singh A."/>
            <person name="Wilkins M.J."/>
            <person name="Karaoz U."/>
            <person name="Brodie E.L."/>
            <person name="Williams K.H."/>
            <person name="Hubbard S.S."/>
            <person name="Banfield J.F."/>
        </authorList>
    </citation>
    <scope>NUCLEOTIDE SEQUENCE [LARGE SCALE GENOMIC DNA]</scope>
</reference>
<dbReference type="PANTHER" id="PTHR30336">
    <property type="entry name" value="INNER MEMBRANE PROTEIN, PROBABLE PERMEASE"/>
    <property type="match status" value="1"/>
</dbReference>